<dbReference type="OrthoDB" id="3542212at2759"/>
<dbReference type="GeneID" id="28890459"/>
<dbReference type="AlphaFoldDB" id="A0A179GGS4"/>
<dbReference type="KEGG" id="plj:28890459"/>
<reference evidence="1" key="4">
    <citation type="submission" date="2023-11" db="EMBL/GenBank/DDBJ databases">
        <authorList>
            <person name="Beijen E."/>
            <person name="Ohm R.A."/>
        </authorList>
    </citation>
    <scope>NUCLEOTIDE SEQUENCE</scope>
    <source>
        <strain evidence="1">CBS 150709</strain>
    </source>
</reference>
<evidence type="ECO:0000313" key="2">
    <source>
        <dbReference type="EMBL" id="OAQ77046.1"/>
    </source>
</evidence>
<dbReference type="EMBL" id="LSBI01000007">
    <property type="protein sequence ID" value="OAQ85947.1"/>
    <property type="molecule type" value="Genomic_DNA"/>
</dbReference>
<comment type="caution">
    <text evidence="2">The sequence shown here is derived from an EMBL/GenBank/DDBJ whole genome shotgun (WGS) entry which is preliminary data.</text>
</comment>
<reference evidence="4" key="1">
    <citation type="submission" date="2015-05" db="EMBL/GenBank/DDBJ databases">
        <authorList>
            <person name="Wang D.B."/>
            <person name="Wang M."/>
        </authorList>
    </citation>
    <scope>NUCLEOTIDE SEQUENCE</scope>
    <source>
        <strain evidence="4">36-1</strain>
    </source>
</reference>
<dbReference type="Proteomes" id="UP001287286">
    <property type="component" value="Unassembled WGS sequence"/>
</dbReference>
<evidence type="ECO:0000313" key="1">
    <source>
        <dbReference type="EMBL" id="KAK4093801.1"/>
    </source>
</evidence>
<dbReference type="PANTHER" id="PTHR42052:SF1">
    <property type="entry name" value="ABM DOMAIN-CONTAINING PROTEIN"/>
    <property type="match status" value="1"/>
</dbReference>
<dbReference type="EMBL" id="LSBH01000006">
    <property type="protein sequence ID" value="OAQ77046.1"/>
    <property type="molecule type" value="Genomic_DNA"/>
</dbReference>
<dbReference type="EMBL" id="LCWV01000021">
    <property type="protein sequence ID" value="PWI66913.1"/>
    <property type="molecule type" value="Genomic_DNA"/>
</dbReference>
<gene>
    <name evidence="4" type="ORF">PCL_04419</name>
    <name evidence="1" type="ORF">Purlil1_2135</name>
    <name evidence="2" type="ORF">VFPBJ_07518</name>
    <name evidence="3" type="ORF">VFPFJ_08336</name>
</gene>
<dbReference type="Proteomes" id="UP000078340">
    <property type="component" value="Unassembled WGS sequence"/>
</dbReference>
<dbReference type="OMA" id="LITAPWD"/>
<evidence type="ECO:0000313" key="3">
    <source>
        <dbReference type="EMBL" id="OAQ85947.1"/>
    </source>
</evidence>
<name>A0A179GGS4_PURLI</name>
<accession>A0A179GGS4</accession>
<evidence type="ECO:0000313" key="6">
    <source>
        <dbReference type="Proteomes" id="UP000245956"/>
    </source>
</evidence>
<reference evidence="2 5" key="3">
    <citation type="submission" date="2016-01" db="EMBL/GenBank/DDBJ databases">
        <title>Biosynthesis of antibiotic leucinostatins and their inhibition on Phytophthora in bio-control Purpureocillium lilacinum.</title>
        <authorList>
            <person name="Wang G."/>
            <person name="Liu Z."/>
            <person name="Lin R."/>
            <person name="Li E."/>
            <person name="Mao Z."/>
            <person name="Ling J."/>
            <person name="Yin W."/>
            <person name="Xie B."/>
        </authorList>
    </citation>
    <scope>NUCLEOTIDE SEQUENCE [LARGE SCALE GENOMIC DNA]</scope>
    <source>
        <strain evidence="2">PLBJ-1</strain>
        <strain evidence="3">PLFJ-1</strain>
    </source>
</reference>
<keyword evidence="7" id="KW-1185">Reference proteome</keyword>
<proteinExistence type="predicted"/>
<sequence>MPVTELAILKLRGGHDQLEFLEALMEVQELQDEWIHENKPCHLEPNTNLSSMYIEEADPPSLLITAPWDSPEAHGEWIQSRENQDCNGKLSQYIRPGCDSVLMFHMDAAGGARKQMRRPFENQRSFNVCRLSVDPAKRDALQKAYRHLEEQSRVEPGAEPKVWGGWRIEKSGENEDLVVFWSDEVPHDRLKPLMSFTDDIICRRFTHVV</sequence>
<evidence type="ECO:0000313" key="7">
    <source>
        <dbReference type="Proteomes" id="UP001287286"/>
    </source>
</evidence>
<dbReference type="RefSeq" id="XP_018176804.1">
    <property type="nucleotide sequence ID" value="XM_018325410.1"/>
</dbReference>
<organism evidence="2 5">
    <name type="scientific">Purpureocillium lilacinum</name>
    <name type="common">Paecilomyces lilacinus</name>
    <dbReference type="NCBI Taxonomy" id="33203"/>
    <lineage>
        <taxon>Eukaryota</taxon>
        <taxon>Fungi</taxon>
        <taxon>Dikarya</taxon>
        <taxon>Ascomycota</taxon>
        <taxon>Pezizomycotina</taxon>
        <taxon>Sordariomycetes</taxon>
        <taxon>Hypocreomycetidae</taxon>
        <taxon>Hypocreales</taxon>
        <taxon>Ophiocordycipitaceae</taxon>
        <taxon>Purpureocillium</taxon>
    </lineage>
</organism>
<evidence type="ECO:0000313" key="5">
    <source>
        <dbReference type="Proteomes" id="UP000078240"/>
    </source>
</evidence>
<reference evidence="1 7" key="5">
    <citation type="journal article" date="2024" name="Microbiol. Resour. Announc.">
        <title>Genome annotations for the ascomycete fungi Trichoderma harzianum, Trichoderma aggressivum, and Purpureocillium lilacinum.</title>
        <authorList>
            <person name="Beijen E.P.W."/>
            <person name="Ohm R.A."/>
        </authorList>
    </citation>
    <scope>NUCLEOTIDE SEQUENCE [LARGE SCALE GENOMIC DNA]</scope>
    <source>
        <strain evidence="1 7">CBS 150709</strain>
    </source>
</reference>
<protein>
    <submittedName>
        <fullName evidence="2">Uncharacterized protein</fullName>
    </submittedName>
</protein>
<evidence type="ECO:0000313" key="4">
    <source>
        <dbReference type="EMBL" id="PWI66913.1"/>
    </source>
</evidence>
<dbReference type="EMBL" id="JAWRVI010000005">
    <property type="protein sequence ID" value="KAK4093801.1"/>
    <property type="molecule type" value="Genomic_DNA"/>
</dbReference>
<dbReference type="PANTHER" id="PTHR42052">
    <property type="entry name" value="ABM DOMAIN-CONTAINING PROTEIN"/>
    <property type="match status" value="1"/>
</dbReference>
<dbReference type="Proteomes" id="UP000078240">
    <property type="component" value="Unassembled WGS sequence"/>
</dbReference>
<reference evidence="4 6" key="2">
    <citation type="journal article" date="2016" name="Front. Microbiol.">
        <title>Genome and transcriptome sequences reveal the specific parasitism of the nematophagous Purpureocillium lilacinum 36-1.</title>
        <authorList>
            <person name="Xie J."/>
            <person name="Li S."/>
            <person name="Mo C."/>
            <person name="Xiao X."/>
            <person name="Peng D."/>
            <person name="Wang G."/>
            <person name="Xiao Y."/>
        </authorList>
    </citation>
    <scope>NUCLEOTIDE SEQUENCE [LARGE SCALE GENOMIC DNA]</scope>
    <source>
        <strain evidence="4 6">36-1</strain>
    </source>
</reference>
<dbReference type="Proteomes" id="UP000245956">
    <property type="component" value="Unassembled WGS sequence"/>
</dbReference>